<feature type="transmembrane region" description="Helical" evidence="6">
    <location>
        <begin position="135"/>
        <end position="152"/>
    </location>
</feature>
<sequence>MTSVWQVLAGLGLFLLGMDYIERGLKGLGNELLVRVLRRSTVTPWRGVLVGASATALMQSSTLVGLLVLAFVGAGVMPMQNALGVVAGSHVGTTLTGWLVATLGFKLDLTTLALPLIGIGGFVTALLAPQGRIAAAARLLLGFGLLLFGLGFMKTAVDGLAEQVDISLFDNYPVQMFALLGLLLATVLQSSTATMMISLSALHGGVITLPMAAAITAGAHIGTTGTMVLGVLRGDASSRRVAAFNVIYSTSTALLALFLLLPWLAPMQARLGVTDPLYMLVGFHTTFTLLGVLLFYPFIVRAAPLLERYVGARRDQLGHYISKVPPLVSEAAQTALARESLHALGRALDLVVRPFGGQAGEALRPPQPARHRLASRPGHLEDYAALKTLEGDILDFATRMHTATLSEATVARDNRLTNAVREAVYAAKSIKDVLGNLEDMRIRPATQGWITDLGGHVLATATTLETLLVAHVAGEQEDAPGDAASGVATQTLAHLASAHEQAIHQAMALPGGWGGYLQSTALNVIREVDQSIVSLLRAASLVLSGQESSD</sequence>
<comment type="caution">
    <text evidence="7">The sequence shown here is derived from an EMBL/GenBank/DDBJ whole genome shotgun (WGS) entry which is preliminary data.</text>
</comment>
<keyword evidence="5 6" id="KW-0472">Membrane</keyword>
<keyword evidence="2" id="KW-1003">Cell membrane</keyword>
<accession>A0ABT0E896</accession>
<feature type="transmembrane region" description="Helical" evidence="6">
    <location>
        <begin position="48"/>
        <end position="71"/>
    </location>
</feature>
<reference evidence="7" key="1">
    <citation type="submission" date="2022-04" db="EMBL/GenBank/DDBJ databases">
        <title>Alcanivorax sp. CY1518 draft genome sequence.</title>
        <authorList>
            <person name="Zhao G."/>
            <person name="An M."/>
        </authorList>
    </citation>
    <scope>NUCLEOTIDE SEQUENCE</scope>
    <source>
        <strain evidence="7">CY1518</strain>
    </source>
</reference>
<dbReference type="PANTHER" id="PTHR10010">
    <property type="entry name" value="SOLUTE CARRIER FAMILY 34 SODIUM PHOSPHATE , MEMBER 2-RELATED"/>
    <property type="match status" value="1"/>
</dbReference>
<dbReference type="EMBL" id="JALKII010000006">
    <property type="protein sequence ID" value="MCK0537990.1"/>
    <property type="molecule type" value="Genomic_DNA"/>
</dbReference>
<feature type="transmembrane region" description="Helical" evidence="6">
    <location>
        <begin position="201"/>
        <end position="222"/>
    </location>
</feature>
<keyword evidence="8" id="KW-1185">Reference proteome</keyword>
<organism evidence="7 8">
    <name type="scientific">Alcanivorax quisquiliarum</name>
    <dbReference type="NCBI Taxonomy" id="2933565"/>
    <lineage>
        <taxon>Bacteria</taxon>
        <taxon>Pseudomonadati</taxon>
        <taxon>Pseudomonadota</taxon>
        <taxon>Gammaproteobacteria</taxon>
        <taxon>Oceanospirillales</taxon>
        <taxon>Alcanivoracaceae</taxon>
        <taxon>Alcanivorax</taxon>
    </lineage>
</organism>
<dbReference type="RefSeq" id="WP_246952161.1">
    <property type="nucleotide sequence ID" value="NZ_JALKII010000006.1"/>
</dbReference>
<dbReference type="PANTHER" id="PTHR10010:SF46">
    <property type="entry name" value="SODIUM-DEPENDENT PHOSPHATE TRANSPORT PROTEIN 2B"/>
    <property type="match status" value="1"/>
</dbReference>
<evidence type="ECO:0000256" key="5">
    <source>
        <dbReference type="ARBA" id="ARBA00023136"/>
    </source>
</evidence>
<protein>
    <submittedName>
        <fullName evidence="7">Na/Pi symporter</fullName>
    </submittedName>
</protein>
<dbReference type="Pfam" id="PF02690">
    <property type="entry name" value="Na_Pi_cotrans"/>
    <property type="match status" value="2"/>
</dbReference>
<name>A0ABT0E896_9GAMM</name>
<comment type="subcellular location">
    <subcellularLocation>
        <location evidence="1">Cell membrane</location>
        <topology evidence="1">Multi-pass membrane protein</topology>
    </subcellularLocation>
</comment>
<keyword evidence="3 6" id="KW-0812">Transmembrane</keyword>
<proteinExistence type="predicted"/>
<feature type="transmembrane region" description="Helical" evidence="6">
    <location>
        <begin position="109"/>
        <end position="128"/>
    </location>
</feature>
<evidence type="ECO:0000256" key="2">
    <source>
        <dbReference type="ARBA" id="ARBA00022475"/>
    </source>
</evidence>
<dbReference type="NCBIfam" id="NF037997">
    <property type="entry name" value="Na_Pi_symport"/>
    <property type="match status" value="1"/>
</dbReference>
<gene>
    <name evidence="7" type="ORF">MU846_09735</name>
</gene>
<feature type="transmembrane region" description="Helical" evidence="6">
    <location>
        <begin position="242"/>
        <end position="265"/>
    </location>
</feature>
<feature type="transmembrane region" description="Helical" evidence="6">
    <location>
        <begin position="83"/>
        <end position="103"/>
    </location>
</feature>
<evidence type="ECO:0000256" key="1">
    <source>
        <dbReference type="ARBA" id="ARBA00004651"/>
    </source>
</evidence>
<evidence type="ECO:0000313" key="7">
    <source>
        <dbReference type="EMBL" id="MCK0537990.1"/>
    </source>
</evidence>
<evidence type="ECO:0000256" key="3">
    <source>
        <dbReference type="ARBA" id="ARBA00022692"/>
    </source>
</evidence>
<dbReference type="InterPro" id="IPR003841">
    <property type="entry name" value="Na/Pi_transpt"/>
</dbReference>
<feature type="transmembrane region" description="Helical" evidence="6">
    <location>
        <begin position="277"/>
        <end position="299"/>
    </location>
</feature>
<evidence type="ECO:0000256" key="4">
    <source>
        <dbReference type="ARBA" id="ARBA00022989"/>
    </source>
</evidence>
<dbReference type="Proteomes" id="UP001165524">
    <property type="component" value="Unassembled WGS sequence"/>
</dbReference>
<evidence type="ECO:0000313" key="8">
    <source>
        <dbReference type="Proteomes" id="UP001165524"/>
    </source>
</evidence>
<keyword evidence="4 6" id="KW-1133">Transmembrane helix</keyword>
<evidence type="ECO:0000256" key="6">
    <source>
        <dbReference type="SAM" id="Phobius"/>
    </source>
</evidence>
<feature type="transmembrane region" description="Helical" evidence="6">
    <location>
        <begin position="172"/>
        <end position="189"/>
    </location>
</feature>